<dbReference type="eggNOG" id="COG1876">
    <property type="taxonomic scope" value="Bacteria"/>
</dbReference>
<dbReference type="EMBL" id="ADFR01000002">
    <property type="protein sequence ID" value="EFC06394.1"/>
    <property type="molecule type" value="Genomic_DNA"/>
</dbReference>
<dbReference type="InterPro" id="IPR003709">
    <property type="entry name" value="VanY-like_core_dom"/>
</dbReference>
<keyword evidence="1" id="KW-0812">Transmembrane</keyword>
<evidence type="ECO:0000313" key="3">
    <source>
        <dbReference type="EMBL" id="EFC06394.1"/>
    </source>
</evidence>
<organism evidence="3 4">
    <name type="scientific">Bulleidia extructa W1219</name>
    <dbReference type="NCBI Taxonomy" id="679192"/>
    <lineage>
        <taxon>Bacteria</taxon>
        <taxon>Bacillati</taxon>
        <taxon>Bacillota</taxon>
        <taxon>Erysipelotrichia</taxon>
        <taxon>Erysipelotrichales</taxon>
        <taxon>Erysipelotrichaceae</taxon>
        <taxon>Bulleidia</taxon>
    </lineage>
</organism>
<reference evidence="4" key="1">
    <citation type="submission" date="2009-12" db="EMBL/GenBank/DDBJ databases">
        <title>Sequence of Clostridiales genomosp. BVAB3 str. UPII9-5.</title>
        <authorList>
            <person name="Madupu R."/>
            <person name="Durkin A.S."/>
            <person name="Torralba M."/>
            <person name="Methe B."/>
            <person name="Sutton G.G."/>
            <person name="Strausberg R.L."/>
            <person name="Nelson K.E."/>
        </authorList>
    </citation>
    <scope>NUCLEOTIDE SEQUENCE [LARGE SCALE GENOMIC DNA]</scope>
    <source>
        <strain evidence="4">W1219</strain>
    </source>
</reference>
<dbReference type="STRING" id="679192.HMPREF9013_1102"/>
<dbReference type="PANTHER" id="PTHR34385">
    <property type="entry name" value="D-ALANYL-D-ALANINE CARBOXYPEPTIDASE"/>
    <property type="match status" value="1"/>
</dbReference>
<dbReference type="PANTHER" id="PTHR34385:SF1">
    <property type="entry name" value="PEPTIDOGLYCAN L-ALANYL-D-GLUTAMATE ENDOPEPTIDASE CWLK"/>
    <property type="match status" value="1"/>
</dbReference>
<protein>
    <submittedName>
        <fullName evidence="3">Serine-type D-Ala-D-Ala carboxypeptidase</fullName>
    </submittedName>
</protein>
<dbReference type="Proteomes" id="UP000005017">
    <property type="component" value="Unassembled WGS sequence"/>
</dbReference>
<comment type="caution">
    <text evidence="3">The sequence shown here is derived from an EMBL/GenBank/DDBJ whole genome shotgun (WGS) entry which is preliminary data.</text>
</comment>
<accession>D2MMW8</accession>
<evidence type="ECO:0000313" key="4">
    <source>
        <dbReference type="Proteomes" id="UP000005017"/>
    </source>
</evidence>
<keyword evidence="3" id="KW-0645">Protease</keyword>
<keyword evidence="3" id="KW-0378">Hydrolase</keyword>
<dbReference type="Gene3D" id="3.30.1380.10">
    <property type="match status" value="1"/>
</dbReference>
<dbReference type="AlphaFoldDB" id="D2MMW8"/>
<keyword evidence="1" id="KW-1133">Transmembrane helix</keyword>
<feature type="transmembrane region" description="Helical" evidence="1">
    <location>
        <begin position="12"/>
        <end position="33"/>
    </location>
</feature>
<dbReference type="InterPro" id="IPR009045">
    <property type="entry name" value="Zn_M74/Hedgehog-like"/>
</dbReference>
<dbReference type="GO" id="GO:0004180">
    <property type="term" value="F:carboxypeptidase activity"/>
    <property type="evidence" value="ECO:0007669"/>
    <property type="project" value="UniProtKB-KW"/>
</dbReference>
<name>D2MMW8_9FIRM</name>
<keyword evidence="1" id="KW-0472">Membrane</keyword>
<dbReference type="CDD" id="cd14852">
    <property type="entry name" value="LD-carboxypeptidase"/>
    <property type="match status" value="1"/>
</dbReference>
<dbReference type="SUPFAM" id="SSF55166">
    <property type="entry name" value="Hedgehog/DD-peptidase"/>
    <property type="match status" value="1"/>
</dbReference>
<keyword evidence="3" id="KW-0121">Carboxypeptidase</keyword>
<keyword evidence="4" id="KW-1185">Reference proteome</keyword>
<sequence length="252" mass="28244">MSNQSKKKMNLNVIAKAVIVLGVIVLLGSVYVLNNPQLTKPAIQPKQETNPKDTQKITLPNELTEASSITVLVDKTHGLPKDYVPANLSSPYLNSTADVIQLRKEAADQAKAMFEAAKKDKVPMFITAGYRSYEQQKDYYEDRVNLLGEAEAKKITANAGFSENQTGLALDVTDKADGHNTVSFAKTNTYKWLVKNAHKYGFILRYPDNKETITGYTSMPWHWRYVGVDVAKKMVKKGGVNLTFEEYFQTQK</sequence>
<dbReference type="GO" id="GO:0006508">
    <property type="term" value="P:proteolysis"/>
    <property type="evidence" value="ECO:0007669"/>
    <property type="project" value="InterPro"/>
</dbReference>
<dbReference type="RefSeq" id="WP_006626739.1">
    <property type="nucleotide sequence ID" value="NZ_ADFR01000002.1"/>
</dbReference>
<proteinExistence type="predicted"/>
<dbReference type="Pfam" id="PF02557">
    <property type="entry name" value="VanY"/>
    <property type="match status" value="1"/>
</dbReference>
<evidence type="ECO:0000259" key="2">
    <source>
        <dbReference type="Pfam" id="PF02557"/>
    </source>
</evidence>
<dbReference type="InterPro" id="IPR052179">
    <property type="entry name" value="DD-CPase-like"/>
</dbReference>
<dbReference type="OrthoDB" id="9792074at2"/>
<dbReference type="InterPro" id="IPR058193">
    <property type="entry name" value="VanY/YodJ_core_dom"/>
</dbReference>
<feature type="domain" description="D-alanyl-D-alanine carboxypeptidase-like core" evidence="2">
    <location>
        <begin position="100"/>
        <end position="227"/>
    </location>
</feature>
<evidence type="ECO:0000256" key="1">
    <source>
        <dbReference type="SAM" id="Phobius"/>
    </source>
</evidence>
<gene>
    <name evidence="3" type="ORF">HMPREF9013_1102</name>
</gene>